<dbReference type="EMBL" id="JAEPRD010000066">
    <property type="protein sequence ID" value="KAG2201949.1"/>
    <property type="molecule type" value="Genomic_DNA"/>
</dbReference>
<feature type="domain" description="RNB" evidence="1">
    <location>
        <begin position="427"/>
        <end position="797"/>
    </location>
</feature>
<proteinExistence type="predicted"/>
<name>A0A8H7R017_9FUNG</name>
<dbReference type="GO" id="GO:0006402">
    <property type="term" value="P:mRNA catabolic process"/>
    <property type="evidence" value="ECO:0007669"/>
    <property type="project" value="TreeGrafter"/>
</dbReference>
<organism evidence="2 3">
    <name type="scientific">Mucor saturninus</name>
    <dbReference type="NCBI Taxonomy" id="64648"/>
    <lineage>
        <taxon>Eukaryota</taxon>
        <taxon>Fungi</taxon>
        <taxon>Fungi incertae sedis</taxon>
        <taxon>Mucoromycota</taxon>
        <taxon>Mucoromycotina</taxon>
        <taxon>Mucoromycetes</taxon>
        <taxon>Mucorales</taxon>
        <taxon>Mucorineae</taxon>
        <taxon>Mucoraceae</taxon>
        <taxon>Mucor</taxon>
    </lineage>
</organism>
<dbReference type="InterPro" id="IPR001900">
    <property type="entry name" value="RNase_II/R"/>
</dbReference>
<dbReference type="OrthoDB" id="2285229at2759"/>
<dbReference type="InterPro" id="IPR012340">
    <property type="entry name" value="NA-bd_OB-fold"/>
</dbReference>
<accession>A0A8H7R017</accession>
<dbReference type="PANTHER" id="PTHR23355:SF65">
    <property type="entry name" value="EXORIBONUCLEASE CYT-4, PUTATIVE (AFU_ORTHOLOGUE AFUA_7G01550)-RELATED"/>
    <property type="match status" value="1"/>
</dbReference>
<sequence>MLRLARQRSRAFVQCSQLSLFAVRQKQTLTAAKKVVISPAILSSKISKGAVEIIDPETILNLGEKSFRLPAIHIGDYVEAFRNGQYSGMVVGQKRSSGGLQQLTVLLRNGKTFEVRSDSVAFCMKDFASSQQVSQTITEPVNLRDVDSNGLLKTIPVAYGRAIQHYQRTLHLTKATSHQQFESMYKHFIQKNNGSAVALNDLASFAFMRSANDPPTPLQRHVTFLYMVSDNIHYIPTRDVRGSDSWLLRPEEECANISSIISSIRNRDESYTGFISRAKAVITFYNTHSDPILGTLSQTALDISKNFTDAFTESDAKFINFVADWIESPKVILDSPYEVFVPNILKAFKTYDTLFFDRSIAIRFLKEVGMFKPWDNTGLVENAAVAGEFIWSKEAKQSEKRMNKFTTAFLTGKSQDFMNDDPYQSIRHDFGNLRVYTIDDPSAKEIDDGVSIEHVPGEESAWLHVHIADPTTYISPTHELTDLMHRKTQTLYLPERHFPMLPEELSSQKFSLGATAHTNKDGSQYALTFSTKIDGKGNLVDYKIRPSLVKNVVKVYYDDLDKLLQDKVPKQFDPLVDLSKTFSHPSSGSFLAQDNHTIQRESTVKEDCKKDLLGIFELSNQHAAKRRKNGAITFSKASPVIELLPSPLDLPQIQFSSSSYASSLPAIRVRLDKSGYSPARQMVAETMIMGGRIASKFSHENNIHIPFRTQSWNPSSSTADLKLREELMACRDPDTGMVKMQDMVNYMSILPPSTVTTKPGLPHVVMGITDGYTRATSPLRRFLDVVVHWQIKSHLLGKKKAPFSLPRLNALAKGIETREKQLSILQQQSIQFWVISLLDRMRADGFTDTMEWNCIVNMPSRTASTDLGGVMEMATGTLLELGIRGRIIRLNREVQVGEIVRVRVSSLDLLLGRVNLELI</sequence>
<gene>
    <name evidence="2" type="ORF">INT47_000488</name>
</gene>
<dbReference type="SUPFAM" id="SSF50249">
    <property type="entry name" value="Nucleic acid-binding proteins"/>
    <property type="match status" value="1"/>
</dbReference>
<dbReference type="PANTHER" id="PTHR23355">
    <property type="entry name" value="RIBONUCLEASE"/>
    <property type="match status" value="1"/>
</dbReference>
<dbReference type="Proteomes" id="UP000603453">
    <property type="component" value="Unassembled WGS sequence"/>
</dbReference>
<dbReference type="AlphaFoldDB" id="A0A8H7R017"/>
<dbReference type="InterPro" id="IPR050180">
    <property type="entry name" value="RNR_Ribonuclease"/>
</dbReference>
<reference evidence="2" key="1">
    <citation type="submission" date="2020-12" db="EMBL/GenBank/DDBJ databases">
        <title>Metabolic potential, ecology and presence of endohyphal bacteria is reflected in genomic diversity of Mucoromycotina.</title>
        <authorList>
            <person name="Muszewska A."/>
            <person name="Okrasinska A."/>
            <person name="Steczkiewicz K."/>
            <person name="Drgas O."/>
            <person name="Orlowska M."/>
            <person name="Perlinska-Lenart U."/>
            <person name="Aleksandrzak-Piekarczyk T."/>
            <person name="Szatraj K."/>
            <person name="Zielenkiewicz U."/>
            <person name="Pilsyk S."/>
            <person name="Malc E."/>
            <person name="Mieczkowski P."/>
            <person name="Kruszewska J.S."/>
            <person name="Biernat P."/>
            <person name="Pawlowska J."/>
        </authorList>
    </citation>
    <scope>NUCLEOTIDE SEQUENCE</scope>
    <source>
        <strain evidence="2">WA0000017839</strain>
    </source>
</reference>
<evidence type="ECO:0000259" key="1">
    <source>
        <dbReference type="SMART" id="SM00955"/>
    </source>
</evidence>
<dbReference type="GO" id="GO:0003723">
    <property type="term" value="F:RNA binding"/>
    <property type="evidence" value="ECO:0007669"/>
    <property type="project" value="InterPro"/>
</dbReference>
<evidence type="ECO:0000313" key="2">
    <source>
        <dbReference type="EMBL" id="KAG2201949.1"/>
    </source>
</evidence>
<dbReference type="GO" id="GO:0000932">
    <property type="term" value="C:P-body"/>
    <property type="evidence" value="ECO:0007669"/>
    <property type="project" value="TreeGrafter"/>
</dbReference>
<keyword evidence="3" id="KW-1185">Reference proteome</keyword>
<dbReference type="Pfam" id="PF00773">
    <property type="entry name" value="RNB"/>
    <property type="match status" value="1"/>
</dbReference>
<comment type="caution">
    <text evidence="2">The sequence shown here is derived from an EMBL/GenBank/DDBJ whole genome shotgun (WGS) entry which is preliminary data.</text>
</comment>
<protein>
    <recommendedName>
        <fullName evidence="1">RNB domain-containing protein</fullName>
    </recommendedName>
</protein>
<dbReference type="GO" id="GO:0000175">
    <property type="term" value="F:3'-5'-RNA exonuclease activity"/>
    <property type="evidence" value="ECO:0007669"/>
    <property type="project" value="TreeGrafter"/>
</dbReference>
<dbReference type="SMART" id="SM00955">
    <property type="entry name" value="RNB"/>
    <property type="match status" value="1"/>
</dbReference>
<evidence type="ECO:0000313" key="3">
    <source>
        <dbReference type="Proteomes" id="UP000603453"/>
    </source>
</evidence>